<feature type="transmembrane region" description="Helical" evidence="9">
    <location>
        <begin position="74"/>
        <end position="94"/>
    </location>
</feature>
<comment type="similarity">
    <text evidence="2 9">Belongs to the alanine or glycine:cation symporter (AGCS) (TC 2.A.25) family.</text>
</comment>
<dbReference type="PANTHER" id="PTHR30330">
    <property type="entry name" value="AGSS FAMILY TRANSPORTER, SODIUM-ALANINE"/>
    <property type="match status" value="1"/>
</dbReference>
<evidence type="ECO:0000256" key="1">
    <source>
        <dbReference type="ARBA" id="ARBA00004651"/>
    </source>
</evidence>
<protein>
    <submittedName>
        <fullName evidence="10">Sodium:alanine symporter family protein</fullName>
    </submittedName>
</protein>
<comment type="caution">
    <text evidence="10">The sequence shown here is derived from an EMBL/GenBank/DDBJ whole genome shotgun (WGS) entry which is preliminary data.</text>
</comment>
<keyword evidence="5 9" id="KW-0812">Transmembrane</keyword>
<dbReference type="InterPro" id="IPR001463">
    <property type="entry name" value="Na/Ala_symport"/>
</dbReference>
<gene>
    <name evidence="10" type="ORF">EQF91_05995</name>
</gene>
<feature type="transmembrane region" description="Helical" evidence="9">
    <location>
        <begin position="386"/>
        <end position="406"/>
    </location>
</feature>
<dbReference type="Pfam" id="PF01235">
    <property type="entry name" value="Na_Ala_symp"/>
    <property type="match status" value="1"/>
</dbReference>
<dbReference type="NCBIfam" id="TIGR00835">
    <property type="entry name" value="agcS"/>
    <property type="match status" value="1"/>
</dbReference>
<reference evidence="10 11" key="1">
    <citation type="submission" date="2019-01" db="EMBL/GenBank/DDBJ databases">
        <title>Draft Genome Sequences of Helcococcus ovis Strains Isolated from the Uterus and Vagina of Dairy Cows with Metritis.</title>
        <authorList>
            <person name="Cunha F."/>
            <person name="Jeon S.J."/>
            <person name="Kutzer P."/>
            <person name="Galvao K.N."/>
        </authorList>
    </citation>
    <scope>NUCLEOTIDE SEQUENCE [LARGE SCALE GENOMIC DNA]</scope>
    <source>
        <strain evidence="10 11">KG-37</strain>
    </source>
</reference>
<sequence length="446" mass="48313">MSEILKINKIISNIVWGWPMIILLLGAGLLIMIRTKGIIFRKFGLILKSTFLKMFHKNHDGDGTITPFQAVTTALAATVGTGNIAGVSLAIAVGGPGAVFWIWVSAFFGMFTKYAEVILAIVYREKNDKTGHFSGGPMYYLKNGANKPILAFLFALFGMVASFGIGNMTQSNSISQALKTSFNFNPSIVGGIVMFLSALVLIGGLKNIAKVTSRLVPIMAFSYILGSLIVIFVNYSEIPNVVSEIFKSAFTPHAAVGGFVGSTLLITLKQGFSRGIFTNEAGLGSAPIAHSAAKTNHPVEQAMWGVYEVFMDTIVICTMTAFTILISGKWSSGLKGVELAMSAFNTGFLGGEYVVSIGLTLFAFSTIVGWYYYGERCFAYIFGDKYVLIYRIIYIPLIYVGAVGGLEDIWSISDTLNGLMAIPNLIGLFLLSGVVVKKTNEYFKNR</sequence>
<feature type="transmembrane region" description="Helical" evidence="9">
    <location>
        <begin position="188"/>
        <end position="208"/>
    </location>
</feature>
<feature type="transmembrane region" description="Helical" evidence="9">
    <location>
        <begin position="215"/>
        <end position="235"/>
    </location>
</feature>
<dbReference type="RefSeq" id="WP_134710756.1">
    <property type="nucleotide sequence ID" value="NZ_CP119081.1"/>
</dbReference>
<evidence type="ECO:0000256" key="7">
    <source>
        <dbReference type="ARBA" id="ARBA00022989"/>
    </source>
</evidence>
<dbReference type="EMBL" id="SCFR01000020">
    <property type="protein sequence ID" value="TFF65401.1"/>
    <property type="molecule type" value="Genomic_DNA"/>
</dbReference>
<dbReference type="FunFam" id="1.20.1740.10:FF:000004">
    <property type="entry name" value="Sodium:alanine symporter family protein"/>
    <property type="match status" value="1"/>
</dbReference>
<dbReference type="PRINTS" id="PR00175">
    <property type="entry name" value="NAALASMPORT"/>
</dbReference>
<feature type="transmembrane region" description="Helical" evidence="9">
    <location>
        <begin position="149"/>
        <end position="168"/>
    </location>
</feature>
<dbReference type="AlphaFoldDB" id="A0A4R9C0L4"/>
<feature type="transmembrane region" description="Helical" evidence="9">
    <location>
        <begin position="15"/>
        <end position="33"/>
    </location>
</feature>
<comment type="subcellular location">
    <subcellularLocation>
        <location evidence="1 9">Cell membrane</location>
        <topology evidence="1 9">Multi-pass membrane protein</topology>
    </subcellularLocation>
</comment>
<feature type="transmembrane region" description="Helical" evidence="9">
    <location>
        <begin position="304"/>
        <end position="326"/>
    </location>
</feature>
<evidence type="ECO:0000256" key="4">
    <source>
        <dbReference type="ARBA" id="ARBA00022475"/>
    </source>
</evidence>
<feature type="transmembrane region" description="Helical" evidence="9">
    <location>
        <begin position="250"/>
        <end position="268"/>
    </location>
</feature>
<dbReference type="OrthoDB" id="9804874at2"/>
<keyword evidence="3 9" id="KW-0813">Transport</keyword>
<evidence type="ECO:0000313" key="11">
    <source>
        <dbReference type="Proteomes" id="UP000297454"/>
    </source>
</evidence>
<keyword evidence="4 9" id="KW-1003">Cell membrane</keyword>
<keyword evidence="7 9" id="KW-1133">Transmembrane helix</keyword>
<proteinExistence type="inferred from homology"/>
<feature type="transmembrane region" description="Helical" evidence="9">
    <location>
        <begin position="418"/>
        <end position="436"/>
    </location>
</feature>
<accession>A0A4R9C0L4</accession>
<evidence type="ECO:0000256" key="5">
    <source>
        <dbReference type="ARBA" id="ARBA00022692"/>
    </source>
</evidence>
<dbReference type="PANTHER" id="PTHR30330:SF3">
    <property type="entry name" value="TRANSCRIPTIONAL REGULATOR, LRP FAMILY"/>
    <property type="match status" value="1"/>
</dbReference>
<dbReference type="GO" id="GO:0005886">
    <property type="term" value="C:plasma membrane"/>
    <property type="evidence" value="ECO:0007669"/>
    <property type="project" value="UniProtKB-SubCell"/>
</dbReference>
<evidence type="ECO:0000256" key="3">
    <source>
        <dbReference type="ARBA" id="ARBA00022448"/>
    </source>
</evidence>
<evidence type="ECO:0000256" key="9">
    <source>
        <dbReference type="RuleBase" id="RU363064"/>
    </source>
</evidence>
<dbReference type="GeneID" id="97030994"/>
<keyword evidence="8 9" id="KW-0472">Membrane</keyword>
<name>A0A4R9C0L4_9FIRM</name>
<organism evidence="10 11">
    <name type="scientific">Helcococcus ovis</name>
    <dbReference type="NCBI Taxonomy" id="72026"/>
    <lineage>
        <taxon>Bacteria</taxon>
        <taxon>Bacillati</taxon>
        <taxon>Bacillota</taxon>
        <taxon>Tissierellia</taxon>
        <taxon>Tissierellales</taxon>
        <taxon>Peptoniphilaceae</taxon>
        <taxon>Helcococcus</taxon>
    </lineage>
</organism>
<evidence type="ECO:0000256" key="2">
    <source>
        <dbReference type="ARBA" id="ARBA00009261"/>
    </source>
</evidence>
<evidence type="ECO:0000256" key="8">
    <source>
        <dbReference type="ARBA" id="ARBA00023136"/>
    </source>
</evidence>
<keyword evidence="6 9" id="KW-0769">Symport</keyword>
<feature type="transmembrane region" description="Helical" evidence="9">
    <location>
        <begin position="100"/>
        <end position="123"/>
    </location>
</feature>
<dbReference type="Proteomes" id="UP000297454">
    <property type="component" value="Unassembled WGS sequence"/>
</dbReference>
<dbReference type="Gene3D" id="1.20.1740.10">
    <property type="entry name" value="Amino acid/polyamine transporter I"/>
    <property type="match status" value="1"/>
</dbReference>
<dbReference type="GO" id="GO:0005283">
    <property type="term" value="F:amino acid:sodium symporter activity"/>
    <property type="evidence" value="ECO:0007669"/>
    <property type="project" value="InterPro"/>
</dbReference>
<evidence type="ECO:0000313" key="10">
    <source>
        <dbReference type="EMBL" id="TFF65401.1"/>
    </source>
</evidence>
<keyword evidence="11" id="KW-1185">Reference proteome</keyword>
<evidence type="ECO:0000256" key="6">
    <source>
        <dbReference type="ARBA" id="ARBA00022847"/>
    </source>
</evidence>
<feature type="transmembrane region" description="Helical" evidence="9">
    <location>
        <begin position="353"/>
        <end position="374"/>
    </location>
</feature>